<evidence type="ECO:0000259" key="3">
    <source>
        <dbReference type="PROSITE" id="PS51677"/>
    </source>
</evidence>
<dbReference type="Pfam" id="PF01522">
    <property type="entry name" value="Polysacc_deac_1"/>
    <property type="match status" value="1"/>
</dbReference>
<dbReference type="InterPro" id="IPR002509">
    <property type="entry name" value="NODB_dom"/>
</dbReference>
<dbReference type="Proteomes" id="UP000259465">
    <property type="component" value="Chromosome"/>
</dbReference>
<dbReference type="Gene3D" id="3.20.20.370">
    <property type="entry name" value="Glycoside hydrolase/deacetylase"/>
    <property type="match status" value="1"/>
</dbReference>
<dbReference type="Pfam" id="PF14883">
    <property type="entry name" value="GHL13"/>
    <property type="match status" value="1"/>
</dbReference>
<evidence type="ECO:0000256" key="2">
    <source>
        <dbReference type="SAM" id="SignalP"/>
    </source>
</evidence>
<dbReference type="KEGG" id="crz:D1345_15730"/>
<evidence type="ECO:0000313" key="5">
    <source>
        <dbReference type="Proteomes" id="UP000259465"/>
    </source>
</evidence>
<dbReference type="InterPro" id="IPR011330">
    <property type="entry name" value="Glyco_hydro/deAcase_b/a-brl"/>
</dbReference>
<proteinExistence type="predicted"/>
<dbReference type="PROSITE" id="PS51677">
    <property type="entry name" value="NODB"/>
    <property type="match status" value="1"/>
</dbReference>
<evidence type="ECO:0000313" key="4">
    <source>
        <dbReference type="EMBL" id="AXT47546.1"/>
    </source>
</evidence>
<dbReference type="NCBIfam" id="TIGR03938">
    <property type="entry name" value="deacetyl_PgaB"/>
    <property type="match status" value="1"/>
</dbReference>
<dbReference type="AlphaFoldDB" id="A0AAD0W9K2"/>
<evidence type="ECO:0000256" key="1">
    <source>
        <dbReference type="ARBA" id="ARBA00022729"/>
    </source>
</evidence>
<organism evidence="4 5">
    <name type="scientific">Chromobacterium rhizoryzae</name>
    <dbReference type="NCBI Taxonomy" id="1778675"/>
    <lineage>
        <taxon>Bacteria</taxon>
        <taxon>Pseudomonadati</taxon>
        <taxon>Pseudomonadota</taxon>
        <taxon>Betaproteobacteria</taxon>
        <taxon>Neisseriales</taxon>
        <taxon>Chromobacteriaceae</taxon>
        <taxon>Chromobacterium</taxon>
    </lineage>
</organism>
<protein>
    <submittedName>
        <fullName evidence="4">Poly-beta-1,6-N-acetyl-D-glucosamine N-deacetylase PgaB</fullName>
    </submittedName>
</protein>
<dbReference type="GO" id="GO:0016810">
    <property type="term" value="F:hydrolase activity, acting on carbon-nitrogen (but not peptide) bonds"/>
    <property type="evidence" value="ECO:0007669"/>
    <property type="project" value="InterPro"/>
</dbReference>
<dbReference type="InterPro" id="IPR051398">
    <property type="entry name" value="Polysacch_Deacetylase"/>
</dbReference>
<dbReference type="EMBL" id="CP031968">
    <property type="protein sequence ID" value="AXT47546.1"/>
    <property type="molecule type" value="Genomic_DNA"/>
</dbReference>
<gene>
    <name evidence="4" type="primary">pgaB</name>
    <name evidence="4" type="ORF">D1345_15730</name>
</gene>
<dbReference type="GO" id="GO:0005975">
    <property type="term" value="P:carbohydrate metabolic process"/>
    <property type="evidence" value="ECO:0007669"/>
    <property type="project" value="InterPro"/>
</dbReference>
<dbReference type="Gene3D" id="3.20.20.80">
    <property type="entry name" value="Glycosidases"/>
    <property type="match status" value="1"/>
</dbReference>
<dbReference type="InterPro" id="IPR023854">
    <property type="entry name" value="PGA_deacetylase_PgaB"/>
</dbReference>
<keyword evidence="1 2" id="KW-0732">Signal</keyword>
<reference evidence="4 5" key="1">
    <citation type="submission" date="2018-08" db="EMBL/GenBank/DDBJ databases">
        <title>Complete genome sequence of JP2-74.</title>
        <authorList>
            <person name="Wu L."/>
        </authorList>
    </citation>
    <scope>NUCLEOTIDE SEQUENCE [LARGE SCALE GENOMIC DNA]</scope>
    <source>
        <strain evidence="4 5">JP2-74</strain>
    </source>
</reference>
<dbReference type="GO" id="GO:0043708">
    <property type="term" value="P:cell adhesion involved in biofilm formation"/>
    <property type="evidence" value="ECO:0007669"/>
    <property type="project" value="InterPro"/>
</dbReference>
<feature type="signal peptide" evidence="2">
    <location>
        <begin position="1"/>
        <end position="23"/>
    </location>
</feature>
<dbReference type="PANTHER" id="PTHR34216">
    <property type="match status" value="1"/>
</dbReference>
<feature type="domain" description="NodB homology" evidence="3">
    <location>
        <begin position="87"/>
        <end position="336"/>
    </location>
</feature>
<sequence length="652" mass="72404">MKMKQWLAALMTACLLWSGWAQAAAGRLVILCYHEVDKTDSGASDPFAVDARALVKQMEWMRGQGYSFVSLQQVLDDRAGGKPLPDKAVLLTFDDGYRSVYTNVYPVLKLFQAPAVIALVGSWLEAPEGSQVSYGDGVAGRSKFLSWEQIREMRASGLVEVASHSYASHLGVLANPQGNLEPALTARAYRAGGYESESAYLARIRDDLRRNSALLKARLGAAPRAMVWPYGSYSPQAAKVAAKEGMPVTMGLGAGINDRATPLSSLRRVLLDANMDLADLAYQFKQLNGWPDGVRPEPSRIMHVDLDYIYDPDPKRQDENLGRLLDRVKAMGVSTVYLQAFADPDGDGVAQALYFPNRHLPMRADLFNRAAWQLQTRANVRVYAWMPLLGFALPAGHPLAGERVLAEQTGGAQAKVQGYARLTPYSPPVRQLIREIYEDLARSSRFGGLLFHDDATLSDFEDAGQAARQARQGQGLAADVAEVRADPEQMARWTRAKTALLDDFSMELAAVVRQYQPDLRTARNLYAEVVLNPDSETWFAQSFDSALNRYDRVAVMAMPYMENAADPKAWMRRLFDKVAAKPGALEKTVFELQAVDWRSRKPIPTAELAATVRELNTLGARHIAYYPDDLFHDQPRLKAFKRVFSLTAHPEE</sequence>
<dbReference type="SUPFAM" id="SSF88713">
    <property type="entry name" value="Glycoside hydrolase/deacetylase"/>
    <property type="match status" value="1"/>
</dbReference>
<dbReference type="InterPro" id="IPR032772">
    <property type="entry name" value="PGA_deacetylase_PgaB_C"/>
</dbReference>
<dbReference type="RefSeq" id="WP_019100100.1">
    <property type="nucleotide sequence ID" value="NZ_CP031968.1"/>
</dbReference>
<name>A0AAD0W9K2_9NEIS</name>
<accession>A0AAD0W9K2</accession>
<feature type="chain" id="PRO_5041946672" evidence="2">
    <location>
        <begin position="24"/>
        <end position="652"/>
    </location>
</feature>
<keyword evidence="5" id="KW-1185">Reference proteome</keyword>
<dbReference type="PANTHER" id="PTHR34216:SF7">
    <property type="entry name" value="POLY-BETA-1,6-N-ACETYL-D-GLUCOSAMINE N-DEACETYLASE"/>
    <property type="match status" value="1"/>
</dbReference>